<accession>A0A843WZ28</accession>
<evidence type="ECO:0000313" key="2">
    <source>
        <dbReference type="EMBL" id="MQM13456.1"/>
    </source>
</evidence>
<evidence type="ECO:0000256" key="1">
    <source>
        <dbReference type="SAM" id="MobiDB-lite"/>
    </source>
</evidence>
<dbReference type="EMBL" id="NMUH01005693">
    <property type="protein sequence ID" value="MQM13456.1"/>
    <property type="molecule type" value="Genomic_DNA"/>
</dbReference>
<feature type="region of interest" description="Disordered" evidence="1">
    <location>
        <begin position="262"/>
        <end position="282"/>
    </location>
</feature>
<dbReference type="AlphaFoldDB" id="A0A843WZ28"/>
<keyword evidence="3" id="KW-1185">Reference proteome</keyword>
<feature type="region of interest" description="Disordered" evidence="1">
    <location>
        <begin position="117"/>
        <end position="188"/>
    </location>
</feature>
<feature type="compositionally biased region" description="Basic and acidic residues" evidence="1">
    <location>
        <begin position="224"/>
        <end position="240"/>
    </location>
</feature>
<proteinExistence type="predicted"/>
<feature type="region of interest" description="Disordered" evidence="1">
    <location>
        <begin position="1"/>
        <end position="87"/>
    </location>
</feature>
<comment type="caution">
    <text evidence="2">The sequence shown here is derived from an EMBL/GenBank/DDBJ whole genome shotgun (WGS) entry which is preliminary data.</text>
</comment>
<protein>
    <submittedName>
        <fullName evidence="2">Uncharacterized protein</fullName>
    </submittedName>
</protein>
<dbReference type="Proteomes" id="UP000652761">
    <property type="component" value="Unassembled WGS sequence"/>
</dbReference>
<feature type="compositionally biased region" description="Basic residues" evidence="1">
    <location>
        <begin position="23"/>
        <end position="33"/>
    </location>
</feature>
<feature type="region of interest" description="Disordered" evidence="1">
    <location>
        <begin position="206"/>
        <end position="240"/>
    </location>
</feature>
<sequence>MENLGKPQRRRRGVMADDVARLQRGRMSSHSHRAALLNSRATRPAALPRGQSALHPIAHLAVTPSPPNPARLRPRPVGPALSQSHSSSVQPLRDAAIADLAVADLALCSASLLRGRRHRTEPTTGSPSSRRPGIERCQGPRALGPGSRTVQSDGACRRRPTSLSPPSRTVDCSDVPSGLADRRPLRRSLRPPPSCHWIEIISAPSGLADRRPLPPASALASPDRATRGPRPEGAPERSTVREAGGCTGAVCCPRGWAERGRTTTKTGRVSRAGRETARGSSASTVCKLRLTGLSVSLGPGPLGPGVALSRVCETRVSQ</sequence>
<gene>
    <name evidence="2" type="ORF">Taro_046381</name>
</gene>
<name>A0A843WZ28_COLES</name>
<evidence type="ECO:0000313" key="3">
    <source>
        <dbReference type="Proteomes" id="UP000652761"/>
    </source>
</evidence>
<organism evidence="2 3">
    <name type="scientific">Colocasia esculenta</name>
    <name type="common">Wild taro</name>
    <name type="synonym">Arum esculentum</name>
    <dbReference type="NCBI Taxonomy" id="4460"/>
    <lineage>
        <taxon>Eukaryota</taxon>
        <taxon>Viridiplantae</taxon>
        <taxon>Streptophyta</taxon>
        <taxon>Embryophyta</taxon>
        <taxon>Tracheophyta</taxon>
        <taxon>Spermatophyta</taxon>
        <taxon>Magnoliopsida</taxon>
        <taxon>Liliopsida</taxon>
        <taxon>Araceae</taxon>
        <taxon>Aroideae</taxon>
        <taxon>Colocasieae</taxon>
        <taxon>Colocasia</taxon>
    </lineage>
</organism>
<reference evidence="2" key="1">
    <citation type="submission" date="2017-07" db="EMBL/GenBank/DDBJ databases">
        <title>Taro Niue Genome Assembly and Annotation.</title>
        <authorList>
            <person name="Atibalentja N."/>
            <person name="Keating K."/>
            <person name="Fields C.J."/>
        </authorList>
    </citation>
    <scope>NUCLEOTIDE SEQUENCE</scope>
    <source>
        <strain evidence="2">Niue_2</strain>
        <tissue evidence="2">Leaf</tissue>
    </source>
</reference>